<dbReference type="GO" id="GO:1990904">
    <property type="term" value="C:ribonucleoprotein complex"/>
    <property type="evidence" value="ECO:0007669"/>
    <property type="project" value="UniProtKB-KW"/>
</dbReference>
<dbReference type="GO" id="GO:0005840">
    <property type="term" value="C:ribosome"/>
    <property type="evidence" value="ECO:0007669"/>
    <property type="project" value="UniProtKB-KW"/>
</dbReference>
<protein>
    <recommendedName>
        <fullName evidence="6">Large ribosomal subunit protein uL18c</fullName>
    </recommendedName>
</protein>
<dbReference type="GO" id="GO:0006412">
    <property type="term" value="P:translation"/>
    <property type="evidence" value="ECO:0007669"/>
    <property type="project" value="InterPro"/>
</dbReference>
<dbReference type="Gene3D" id="3.30.420.100">
    <property type="match status" value="1"/>
</dbReference>
<dbReference type="InterPro" id="IPR005484">
    <property type="entry name" value="Ribosomal_uL18_bac/plant/anim"/>
</dbReference>
<evidence type="ECO:0000256" key="7">
    <source>
        <dbReference type="SAM" id="MobiDB-lite"/>
    </source>
</evidence>
<dbReference type="InterPro" id="IPR004389">
    <property type="entry name" value="Ribosomal_uL18_bac-type"/>
</dbReference>
<evidence type="ECO:0000256" key="6">
    <source>
        <dbReference type="ARBA" id="ARBA00035303"/>
    </source>
</evidence>
<proteinExistence type="inferred from homology"/>
<keyword evidence="4 8" id="KW-0689">Ribosomal protein</keyword>
<dbReference type="InterPro" id="IPR057268">
    <property type="entry name" value="Ribosomal_L18"/>
</dbReference>
<reference evidence="8 9" key="1">
    <citation type="submission" date="2016-02" db="EMBL/GenBank/DDBJ databases">
        <title>Genome analysis of coral dinoflagellate symbionts highlights evolutionary adaptations to a symbiotic lifestyle.</title>
        <authorList>
            <person name="Aranda M."/>
            <person name="Li Y."/>
            <person name="Liew Y.J."/>
            <person name="Baumgarten S."/>
            <person name="Simakov O."/>
            <person name="Wilson M."/>
            <person name="Piel J."/>
            <person name="Ashoor H."/>
            <person name="Bougouffa S."/>
            <person name="Bajic V.B."/>
            <person name="Ryu T."/>
            <person name="Ravasi T."/>
            <person name="Bayer T."/>
            <person name="Micklem G."/>
            <person name="Kim H."/>
            <person name="Bhak J."/>
            <person name="Lajeunesse T.C."/>
            <person name="Voolstra C.R."/>
        </authorList>
    </citation>
    <scope>NUCLEOTIDE SEQUENCE [LARGE SCALE GENOMIC DNA]</scope>
    <source>
        <strain evidence="8 9">CCMP2467</strain>
    </source>
</reference>
<name>A0A1Q9C4X4_SYMMI</name>
<evidence type="ECO:0000313" key="8">
    <source>
        <dbReference type="EMBL" id="OLP77984.1"/>
    </source>
</evidence>
<dbReference type="OrthoDB" id="437000at2759"/>
<feature type="region of interest" description="Disordered" evidence="7">
    <location>
        <begin position="152"/>
        <end position="190"/>
    </location>
</feature>
<feature type="region of interest" description="Disordered" evidence="7">
    <location>
        <begin position="333"/>
        <end position="356"/>
    </location>
</feature>
<feature type="region of interest" description="Disordered" evidence="7">
    <location>
        <begin position="476"/>
        <end position="503"/>
    </location>
</feature>
<dbReference type="CDD" id="cd00432">
    <property type="entry name" value="Ribosomal_L18_L5e"/>
    <property type="match status" value="1"/>
</dbReference>
<gene>
    <name evidence="8" type="primary">rplR</name>
    <name evidence="8" type="ORF">AK812_SmicGene41890</name>
</gene>
<keyword evidence="2" id="KW-0699">rRNA-binding</keyword>
<evidence type="ECO:0000256" key="4">
    <source>
        <dbReference type="ARBA" id="ARBA00022980"/>
    </source>
</evidence>
<dbReference type="Pfam" id="PF18143">
    <property type="entry name" value="HAD_SAK_2"/>
    <property type="match status" value="1"/>
</dbReference>
<feature type="compositionally biased region" description="Polar residues" evidence="7">
    <location>
        <begin position="546"/>
        <end position="555"/>
    </location>
</feature>
<comment type="similarity">
    <text evidence="1">Belongs to the universal ribosomal protein uL18 family.</text>
</comment>
<keyword evidence="5" id="KW-0687">Ribonucleoprotein</keyword>
<dbReference type="HAMAP" id="MF_01337_B">
    <property type="entry name" value="Ribosomal_uL18_B"/>
    <property type="match status" value="1"/>
</dbReference>
<organism evidence="8 9">
    <name type="scientific">Symbiodinium microadriaticum</name>
    <name type="common">Dinoflagellate</name>
    <name type="synonym">Zooxanthella microadriatica</name>
    <dbReference type="NCBI Taxonomy" id="2951"/>
    <lineage>
        <taxon>Eukaryota</taxon>
        <taxon>Sar</taxon>
        <taxon>Alveolata</taxon>
        <taxon>Dinophyceae</taxon>
        <taxon>Suessiales</taxon>
        <taxon>Symbiodiniaceae</taxon>
        <taxon>Symbiodinium</taxon>
    </lineage>
</organism>
<dbReference type="GO" id="GO:0008097">
    <property type="term" value="F:5S rRNA binding"/>
    <property type="evidence" value="ECO:0007669"/>
    <property type="project" value="TreeGrafter"/>
</dbReference>
<dbReference type="Proteomes" id="UP000186817">
    <property type="component" value="Unassembled WGS sequence"/>
</dbReference>
<feature type="compositionally biased region" description="Low complexity" evidence="7">
    <location>
        <begin position="164"/>
        <end position="187"/>
    </location>
</feature>
<evidence type="ECO:0000313" key="9">
    <source>
        <dbReference type="Proteomes" id="UP000186817"/>
    </source>
</evidence>
<feature type="compositionally biased region" description="Polar residues" evidence="7">
    <location>
        <begin position="481"/>
        <end position="497"/>
    </location>
</feature>
<evidence type="ECO:0000256" key="1">
    <source>
        <dbReference type="ARBA" id="ARBA00007116"/>
    </source>
</evidence>
<accession>A0A1Q9C4X4</accession>
<dbReference type="PANTHER" id="PTHR12899">
    <property type="entry name" value="39S RIBOSOMAL PROTEIN L18, MITOCHONDRIAL"/>
    <property type="match status" value="1"/>
</dbReference>
<dbReference type="EMBL" id="LSRX01001679">
    <property type="protein sequence ID" value="OLP77984.1"/>
    <property type="molecule type" value="Genomic_DNA"/>
</dbReference>
<dbReference type="GO" id="GO:0003735">
    <property type="term" value="F:structural constituent of ribosome"/>
    <property type="evidence" value="ECO:0007669"/>
    <property type="project" value="InterPro"/>
</dbReference>
<dbReference type="PANTHER" id="PTHR12899:SF3">
    <property type="entry name" value="LARGE RIBOSOMAL SUBUNIT PROTEIN UL18M"/>
    <property type="match status" value="1"/>
</dbReference>
<sequence length="1128" mass="122839">MLQGATQRLQHAVHMLIGARDQALQGHLQWHRPAFWEEIEQLVTPANSLVERRGDAFCEDGLPEVVHPADTIGLSVGGEEAIARTRTESSTALLLSDAAEDFKRIVPSLEGEQLTAAFQLLHALEQWRKSQFGGQIAVHNGTQTEEMGLEAAATSTEGGEAEAAEPQAESCAAEETTPQTGGTTATGRPGVWLGLRGTTESQANQLLGSLEPNLYDLVGEPTLPATATLADADTMELPGGPYLFPEGGHSRFVQVDEMGSPDTEVEVDPHDLEEALQGTTEALQHAEAMLAKGGCGELFVGSEEVGLGDGLRRRHDGMDERDVFLSLMRSLPGESQASGRQPFGTARAQSGQTHACGPGLAGSRLQRMKSTMQLHRIVEAPDSQEPELSPRSQGSDKMVPNPASPSDKLQLAIQQVHNLSKQLESVGEIYKDLKSQLEPMQQEYQRRFDECRFLESQCRRLDVHCRLLEDRVSAAEASGTIPRSQPLSSASIRQTDSPKAAPVQISPARAALHGLVFVDMERQDVIRHIRGKAPPPLPPLPAQLGSEVTASTDSNGVAGAEARPGSSPEEEEDLISVATAALAGQTRVIFLDVDGVLNSRTSREAANSDVPPTDIMEHLKFLIDNTQSKIILSSTWRLVDHKRTQLENLFLQYGLSVNGSTPDLEKSAKGDRVDEILLWLEMRAAKSEHVHAWIAIDDMDLLRLDEDLAEDVTSLKKSCRRTDEIARTARHREVYPRRSRMLAGPSSANDAYSRHIAGRTRTCCTTAVCFTTGRASTVSRDGIDERIRRASWPRGHPSDAGHSVSQNFRCDASSVLRSAAPRLEIVFRSSCPVLVSDSRSHVPKKGSQLMCIGSSRLPGADRSLLSRVGLGMARLALALASTASVLLAVRCIGTGPMWSSPAFLAPAPHSSVRPVASRPAVPRPVQQLTKQDSHDRSSFGFLGLCAVLTLPVLVSRVTCAAKWGRRKPNKPTDWDHERLGYRIKGGPGWNGSPHTWTERIRWVHRYRRRIHIRRKVEGNTARPRLTVFRSKMHMHASVIDDTIGTGVTLIQVTSKQAGSLEQIRAKQGCDAGQEKTWSVDAAEIIGTEVAKQCLEKGITMVVFDRSGQPYEGRVKAVAEAARSGGLQF</sequence>
<evidence type="ECO:0000256" key="2">
    <source>
        <dbReference type="ARBA" id="ARBA00022730"/>
    </source>
</evidence>
<evidence type="ECO:0000256" key="5">
    <source>
        <dbReference type="ARBA" id="ARBA00023274"/>
    </source>
</evidence>
<dbReference type="AlphaFoldDB" id="A0A1Q9C4X4"/>
<dbReference type="GO" id="GO:0005737">
    <property type="term" value="C:cytoplasm"/>
    <property type="evidence" value="ECO:0007669"/>
    <property type="project" value="UniProtKB-ARBA"/>
</dbReference>
<dbReference type="SUPFAM" id="SSF53137">
    <property type="entry name" value="Translational machinery components"/>
    <property type="match status" value="1"/>
</dbReference>
<dbReference type="Pfam" id="PF00861">
    <property type="entry name" value="Ribosomal_L18p"/>
    <property type="match status" value="1"/>
</dbReference>
<feature type="region of interest" description="Disordered" evidence="7">
    <location>
        <begin position="378"/>
        <end position="406"/>
    </location>
</feature>
<evidence type="ECO:0000256" key="3">
    <source>
        <dbReference type="ARBA" id="ARBA00022884"/>
    </source>
</evidence>
<keyword evidence="9" id="KW-1185">Reference proteome</keyword>
<comment type="caution">
    <text evidence="8">The sequence shown here is derived from an EMBL/GenBank/DDBJ whole genome shotgun (WGS) entry which is preliminary data.</text>
</comment>
<feature type="region of interest" description="Disordered" evidence="7">
    <location>
        <begin position="530"/>
        <end position="571"/>
    </location>
</feature>
<keyword evidence="3" id="KW-0694">RNA-binding</keyword>